<sequence>MALHHFEYLVVSPGSRDYQAYLALRHAVFCEELKRVTPSGEQADGLAIETDEFDVHSLHILCRARDTKTLLACSRLILPSPKGLNVSARYALNPNVLCGVPLANVGEIGRLTLSPVLRRSRSSVSIVGGEGYVEAAGGVTLPEPSKRDGSLVALGLYRELFRLMSLYGISHCFAAMEPALARLLTRIGFPFIPAGVPRADAQSPRYPYLIGLHAARAVLAGRNSSLYDFMTTGDGVDGEVALRDWPTGCRRPTTLPYLGSGAPV</sequence>
<proteinExistence type="predicted"/>
<comment type="caution">
    <text evidence="1">The sequence shown here is derived from an EMBL/GenBank/DDBJ whole genome shotgun (WGS) entry which is preliminary data.</text>
</comment>
<dbReference type="SUPFAM" id="SSF55729">
    <property type="entry name" value="Acyl-CoA N-acyltransferases (Nat)"/>
    <property type="match status" value="1"/>
</dbReference>
<evidence type="ECO:0008006" key="3">
    <source>
        <dbReference type="Google" id="ProtNLM"/>
    </source>
</evidence>
<dbReference type="Gene3D" id="3.40.630.30">
    <property type="match status" value="1"/>
</dbReference>
<dbReference type="OrthoDB" id="582214at2"/>
<accession>A0A235EV32</accession>
<reference evidence="1 2" key="1">
    <citation type="submission" date="2017-07" db="EMBL/GenBank/DDBJ databases">
        <title>Thauera sp. KNDSS-Mac4 genome sequence and assembly.</title>
        <authorList>
            <person name="Mayilraj S."/>
        </authorList>
    </citation>
    <scope>NUCLEOTIDE SEQUENCE [LARGE SCALE GENOMIC DNA]</scope>
    <source>
        <strain evidence="1 2">KNDSS-Mac4</strain>
    </source>
</reference>
<gene>
    <name evidence="1" type="ORF">CGK74_15815</name>
</gene>
<evidence type="ECO:0000313" key="1">
    <source>
        <dbReference type="EMBL" id="OYD52898.1"/>
    </source>
</evidence>
<evidence type="ECO:0000313" key="2">
    <source>
        <dbReference type="Proteomes" id="UP000215181"/>
    </source>
</evidence>
<protein>
    <recommendedName>
        <fullName evidence="3">PEP-CTERM/exosortase system-associated acyltransferase</fullName>
    </recommendedName>
</protein>
<dbReference type="EMBL" id="NOIH01000026">
    <property type="protein sequence ID" value="OYD52898.1"/>
    <property type="molecule type" value="Genomic_DNA"/>
</dbReference>
<dbReference type="Proteomes" id="UP000215181">
    <property type="component" value="Unassembled WGS sequence"/>
</dbReference>
<dbReference type="InterPro" id="IPR016181">
    <property type="entry name" value="Acyl_CoA_acyltransferase"/>
</dbReference>
<dbReference type="Pfam" id="PF13444">
    <property type="entry name" value="Acetyltransf_5"/>
    <property type="match status" value="1"/>
</dbReference>
<dbReference type="AlphaFoldDB" id="A0A235EV32"/>
<keyword evidence="2" id="KW-1185">Reference proteome</keyword>
<organism evidence="1 2">
    <name type="scientific">Thauera propionica</name>
    <dbReference type="NCBI Taxonomy" id="2019431"/>
    <lineage>
        <taxon>Bacteria</taxon>
        <taxon>Pseudomonadati</taxon>
        <taxon>Pseudomonadota</taxon>
        <taxon>Betaproteobacteria</taxon>
        <taxon>Rhodocyclales</taxon>
        <taxon>Zoogloeaceae</taxon>
        <taxon>Thauera</taxon>
    </lineage>
</organism>
<dbReference type="RefSeq" id="WP_094269468.1">
    <property type="nucleotide sequence ID" value="NZ_NOIH01000026.1"/>
</dbReference>
<name>A0A235EV32_9RHOO</name>